<dbReference type="GO" id="GO:0035435">
    <property type="term" value="P:phosphate ion transmembrane transport"/>
    <property type="evidence" value="ECO:0007669"/>
    <property type="project" value="TreeGrafter"/>
</dbReference>
<accession>A0A1I7MQR4</accession>
<evidence type="ECO:0000256" key="1">
    <source>
        <dbReference type="ARBA" id="ARBA00004141"/>
    </source>
</evidence>
<feature type="transmembrane region" description="Helical" evidence="6">
    <location>
        <begin position="308"/>
        <end position="330"/>
    </location>
</feature>
<feature type="transmembrane region" description="Helical" evidence="6">
    <location>
        <begin position="135"/>
        <end position="158"/>
    </location>
</feature>
<feature type="transmembrane region" description="Helical" evidence="6">
    <location>
        <begin position="76"/>
        <end position="97"/>
    </location>
</feature>
<dbReference type="AlphaFoldDB" id="A0A1I7MQR4"/>
<comment type="subcellular location">
    <subcellularLocation>
        <location evidence="1">Membrane</location>
        <topology evidence="1">Multi-pass membrane protein</topology>
    </subcellularLocation>
</comment>
<dbReference type="Pfam" id="PF01384">
    <property type="entry name" value="PHO4"/>
    <property type="match status" value="2"/>
</dbReference>
<reference evidence="7 8" key="1">
    <citation type="submission" date="2016-10" db="EMBL/GenBank/DDBJ databases">
        <authorList>
            <person name="de Groot N.N."/>
        </authorList>
    </citation>
    <scope>NUCLEOTIDE SEQUENCE [LARGE SCALE GENOMIC DNA]</scope>
    <source>
        <strain evidence="7 8">CGMCC 1.7054</strain>
    </source>
</reference>
<feature type="transmembrane region" description="Helical" evidence="6">
    <location>
        <begin position="253"/>
        <end position="274"/>
    </location>
</feature>
<dbReference type="Proteomes" id="UP000198881">
    <property type="component" value="Unassembled WGS sequence"/>
</dbReference>
<feature type="transmembrane region" description="Helical" evidence="6">
    <location>
        <begin position="39"/>
        <end position="64"/>
    </location>
</feature>
<keyword evidence="8" id="KW-1185">Reference proteome</keyword>
<keyword evidence="3 6" id="KW-0812">Transmembrane</keyword>
<evidence type="ECO:0000256" key="5">
    <source>
        <dbReference type="ARBA" id="ARBA00023136"/>
    </source>
</evidence>
<evidence type="ECO:0000256" key="4">
    <source>
        <dbReference type="ARBA" id="ARBA00022989"/>
    </source>
</evidence>
<evidence type="ECO:0000256" key="3">
    <source>
        <dbReference type="ARBA" id="ARBA00022692"/>
    </source>
</evidence>
<organism evidence="7 8">
    <name type="scientific">Micrococcus terreus</name>
    <dbReference type="NCBI Taxonomy" id="574650"/>
    <lineage>
        <taxon>Bacteria</taxon>
        <taxon>Bacillati</taxon>
        <taxon>Actinomycetota</taxon>
        <taxon>Actinomycetes</taxon>
        <taxon>Micrococcales</taxon>
        <taxon>Micrococcaceae</taxon>
        <taxon>Micrococcus</taxon>
    </lineage>
</organism>
<evidence type="ECO:0000313" key="8">
    <source>
        <dbReference type="Proteomes" id="UP000198881"/>
    </source>
</evidence>
<evidence type="ECO:0000313" key="7">
    <source>
        <dbReference type="EMBL" id="SFV24248.1"/>
    </source>
</evidence>
<keyword evidence="4 6" id="KW-1133">Transmembrane helix</keyword>
<dbReference type="STRING" id="574650.SAMN04487966_11063"/>
<dbReference type="GO" id="GO:0005315">
    <property type="term" value="F:phosphate transmembrane transporter activity"/>
    <property type="evidence" value="ECO:0007669"/>
    <property type="project" value="InterPro"/>
</dbReference>
<evidence type="ECO:0000256" key="6">
    <source>
        <dbReference type="SAM" id="Phobius"/>
    </source>
</evidence>
<evidence type="ECO:0000256" key="2">
    <source>
        <dbReference type="ARBA" id="ARBA00022448"/>
    </source>
</evidence>
<feature type="transmembrane region" description="Helical" evidence="6">
    <location>
        <begin position="219"/>
        <end position="241"/>
    </location>
</feature>
<proteinExistence type="predicted"/>
<keyword evidence="2" id="KW-0813">Transport</keyword>
<dbReference type="InterPro" id="IPR001204">
    <property type="entry name" value="Phos_transporter"/>
</dbReference>
<sequence>MVMLVITVLLLTTHGLVTGMRDAPNAVALPVRTRALTAPAALWLAAAMNLLGAVLAGGMVMVVTEGVLDLVPESSTGLMLLAVGLLVSTAWALGAWWKGMPISSTHALTTALGGAALALWITGDLDRVDHQLWDMLLVIVLALLISPLAAWLLAWLIVTPSVWISRNAAPGAVNHRARMTLALSGAANALGHGVQIGQRLGLLTSLALASAGLSAFEGWWIPVACGLVLAGGTLMGGWRIAHTLTERLVQLDPMRSAVASGVSAGLLFLGSFALHLPLSSTHTAVAAIVGAGQRQPYTAVRWPQVIRVLLYSLATVVVCFVVALILAAAFSPLI</sequence>
<name>A0A1I7MQR4_9MICC</name>
<dbReference type="EMBL" id="FPCG01000010">
    <property type="protein sequence ID" value="SFV24248.1"/>
    <property type="molecule type" value="Genomic_DNA"/>
</dbReference>
<feature type="transmembrane region" description="Helical" evidence="6">
    <location>
        <begin position="103"/>
        <end position="123"/>
    </location>
</feature>
<protein>
    <submittedName>
        <fullName evidence="7">Inorganic phosphate transporter, PiT family</fullName>
    </submittedName>
</protein>
<gene>
    <name evidence="7" type="ORF">SAMN04487966_11063</name>
</gene>
<dbReference type="GO" id="GO:0016020">
    <property type="term" value="C:membrane"/>
    <property type="evidence" value="ECO:0007669"/>
    <property type="project" value="UniProtKB-SubCell"/>
</dbReference>
<dbReference type="PANTHER" id="PTHR11101">
    <property type="entry name" value="PHOSPHATE TRANSPORTER"/>
    <property type="match status" value="1"/>
</dbReference>
<dbReference type="PANTHER" id="PTHR11101:SF80">
    <property type="entry name" value="PHOSPHATE TRANSPORTER"/>
    <property type="match status" value="1"/>
</dbReference>
<keyword evidence="5 6" id="KW-0472">Membrane</keyword>